<sequence>MLTASRRFLPSIYRTFLRHKICMAERNQHKFTMAIFPLHLTIKIPTFKINMYILFF</sequence>
<dbReference type="EMBL" id="LRPN01000211">
    <property type="protein sequence ID" value="KWZ76230.1"/>
    <property type="molecule type" value="Genomic_DNA"/>
</dbReference>
<accession>A0A0C5C8R8</accession>
<name>A0A0C5C8R8_HEYCO</name>
<evidence type="ECO:0000313" key="1">
    <source>
        <dbReference type="EMBL" id="AJO23271.1"/>
    </source>
</evidence>
<dbReference type="Proteomes" id="UP000032024">
    <property type="component" value="Chromosome"/>
</dbReference>
<proteinExistence type="predicted"/>
<evidence type="ECO:0000313" key="2">
    <source>
        <dbReference type="EMBL" id="KWZ76230.1"/>
    </source>
</evidence>
<evidence type="ECO:0000313" key="4">
    <source>
        <dbReference type="Proteomes" id="UP000070376"/>
    </source>
</evidence>
<protein>
    <submittedName>
        <fullName evidence="2">Uncharacterized protein</fullName>
    </submittedName>
</protein>
<reference evidence="2" key="3">
    <citation type="submission" date="2016-01" db="EMBL/GenBank/DDBJ databases">
        <authorList>
            <person name="Oliw E.H."/>
        </authorList>
    </citation>
    <scope>NUCLEOTIDE SEQUENCE [LARGE SCALE GENOMIC DNA]</scope>
    <source>
        <strain evidence="2">GED7749B</strain>
    </source>
</reference>
<reference evidence="1" key="1">
    <citation type="submission" date="2015-01" db="EMBL/GenBank/DDBJ databases">
        <title>Comparative genome analysis of Bacillus coagulans HM-08, Clostridium butyricum HM-68, Bacillus subtilis HM-66 and Bacillus licheniformis BL-09.</title>
        <authorList>
            <person name="Zhang H."/>
        </authorList>
    </citation>
    <scope>NUCLEOTIDE SEQUENCE [LARGE SCALE GENOMIC DNA]</scope>
    <source>
        <strain evidence="1">HM-08</strain>
    </source>
</reference>
<dbReference type="Proteomes" id="UP000070376">
    <property type="component" value="Unassembled WGS sequence"/>
</dbReference>
<keyword evidence="3" id="KW-1185">Reference proteome</keyword>
<reference evidence="4" key="4">
    <citation type="submission" date="2016-01" db="EMBL/GenBank/DDBJ databases">
        <authorList>
            <person name="Mitreva M."/>
            <person name="Pepin K.H."/>
            <person name="Mihindukulasuriya K.A."/>
            <person name="Fulton R."/>
            <person name="Fronick C."/>
            <person name="O'Laughlin M."/>
            <person name="Miner T."/>
            <person name="Herter B."/>
            <person name="Rosa B.A."/>
            <person name="Cordes M."/>
            <person name="Tomlinson C."/>
            <person name="Wollam A."/>
            <person name="Palsikar V.B."/>
            <person name="Mardis E.R."/>
            <person name="Wilson R.K."/>
        </authorList>
    </citation>
    <scope>NUCLEOTIDE SEQUENCE [LARGE SCALE GENOMIC DNA]</scope>
    <source>
        <strain evidence="4">GED7749B</strain>
    </source>
</reference>
<gene>
    <name evidence="2" type="ORF">HMPREF3213_03983</name>
    <name evidence="1" type="ORF">SB48_HM08orf03937</name>
</gene>
<dbReference type="EMBL" id="CP010525">
    <property type="protein sequence ID" value="AJO23271.1"/>
    <property type="molecule type" value="Genomic_DNA"/>
</dbReference>
<dbReference type="AlphaFoldDB" id="A0A0C5C8R8"/>
<evidence type="ECO:0000313" key="3">
    <source>
        <dbReference type="Proteomes" id="UP000032024"/>
    </source>
</evidence>
<dbReference type="PATRIC" id="fig|1398.18.peg.2466"/>
<reference evidence="3" key="2">
    <citation type="submission" date="2015-01" db="EMBL/GenBank/DDBJ databases">
        <title>Comparative genome analysis of Bacillus coagulans HM-08, Clostridium butyricum HM-68, Bacillus subtilis HM-66 and Bacillus paralicheniformis BL-09.</title>
        <authorList>
            <person name="Zhang H."/>
        </authorList>
    </citation>
    <scope>NUCLEOTIDE SEQUENCE [LARGE SCALE GENOMIC DNA]</scope>
    <source>
        <strain evidence="3">HM-08</strain>
    </source>
</reference>
<organism evidence="2 4">
    <name type="scientific">Heyndrickxia coagulans</name>
    <name type="common">Weizmannia coagulans</name>
    <dbReference type="NCBI Taxonomy" id="1398"/>
    <lineage>
        <taxon>Bacteria</taxon>
        <taxon>Bacillati</taxon>
        <taxon>Bacillota</taxon>
        <taxon>Bacilli</taxon>
        <taxon>Bacillales</taxon>
        <taxon>Bacillaceae</taxon>
        <taxon>Heyndrickxia</taxon>
    </lineage>
</organism>
<dbReference type="STRING" id="1398.AB434_2824"/>